<accession>A0A9J6R8G4</accession>
<dbReference type="AlphaFoldDB" id="A0A9J6R8G4"/>
<evidence type="ECO:0000313" key="1">
    <source>
        <dbReference type="EMBL" id="MCZ0701855.1"/>
    </source>
</evidence>
<protein>
    <submittedName>
        <fullName evidence="1">Uncharacterized protein</fullName>
    </submittedName>
</protein>
<reference evidence="1" key="1">
    <citation type="submission" date="2022-11" db="EMBL/GenBank/DDBJ databases">
        <title>WGS of Natronobacillus azotifigens 24KS-1, an anaerobic diazotrophic haloalkaliphile from soda-rich habitats.</title>
        <authorList>
            <person name="Sorokin D.Y."/>
            <person name="Merkel A.Y."/>
        </authorList>
    </citation>
    <scope>NUCLEOTIDE SEQUENCE</scope>
    <source>
        <strain evidence="1">24KS-1</strain>
    </source>
</reference>
<organism evidence="1 2">
    <name type="scientific">Natronobacillus azotifigens</name>
    <dbReference type="NCBI Taxonomy" id="472978"/>
    <lineage>
        <taxon>Bacteria</taxon>
        <taxon>Bacillati</taxon>
        <taxon>Bacillota</taxon>
        <taxon>Bacilli</taxon>
        <taxon>Bacillales</taxon>
        <taxon>Bacillaceae</taxon>
        <taxon>Natronobacillus</taxon>
    </lineage>
</organism>
<name>A0A9J6R8G4_9BACI</name>
<sequence length="57" mass="6744">MRQIINVTVLIIIVEYTTEDDIYKDSFCYLSIMPKSAVMMDLKIITVDNETYFNIKF</sequence>
<proteinExistence type="predicted"/>
<gene>
    <name evidence="1" type="ORF">OWO01_01345</name>
</gene>
<keyword evidence="2" id="KW-1185">Reference proteome</keyword>
<dbReference type="Proteomes" id="UP001084197">
    <property type="component" value="Unassembled WGS sequence"/>
</dbReference>
<dbReference type="RefSeq" id="WP_268778623.1">
    <property type="nucleotide sequence ID" value="NZ_JAPRAT010000002.1"/>
</dbReference>
<dbReference type="EMBL" id="JAPRAT010000002">
    <property type="protein sequence ID" value="MCZ0701855.1"/>
    <property type="molecule type" value="Genomic_DNA"/>
</dbReference>
<comment type="caution">
    <text evidence="1">The sequence shown here is derived from an EMBL/GenBank/DDBJ whole genome shotgun (WGS) entry which is preliminary data.</text>
</comment>
<evidence type="ECO:0000313" key="2">
    <source>
        <dbReference type="Proteomes" id="UP001084197"/>
    </source>
</evidence>